<comment type="function">
    <text evidence="4">F-actin-capping proteins bind in a Ca(2+)-independent manner to the fast growing ends of actin filaments (barbed end) thereby blocking the exchange of subunits at these ends. Unlike other capping proteins (such as gelsolin and severin), these proteins do not sever actin filaments.</text>
</comment>
<name>A0AAD5LZ37_PYTIN</name>
<keyword evidence="2 4" id="KW-0117">Actin capping</keyword>
<evidence type="ECO:0000256" key="4">
    <source>
        <dbReference type="RuleBase" id="RU365077"/>
    </source>
</evidence>
<dbReference type="GO" id="GO:0051015">
    <property type="term" value="F:actin filament binding"/>
    <property type="evidence" value="ECO:0007669"/>
    <property type="project" value="TreeGrafter"/>
</dbReference>
<dbReference type="Gene3D" id="3.30.1140.60">
    <property type="entry name" value="F-actin capping protein, alpha subunit"/>
    <property type="match status" value="1"/>
</dbReference>
<dbReference type="GO" id="GO:0030863">
    <property type="term" value="C:cortical cytoskeleton"/>
    <property type="evidence" value="ECO:0007669"/>
    <property type="project" value="TreeGrafter"/>
</dbReference>
<reference evidence="5" key="1">
    <citation type="submission" date="2021-12" db="EMBL/GenBank/DDBJ databases">
        <title>Prjna785345.</title>
        <authorList>
            <person name="Rujirawat T."/>
            <person name="Krajaejun T."/>
        </authorList>
    </citation>
    <scope>NUCLEOTIDE SEQUENCE</scope>
    <source>
        <strain evidence="5">Pi057C3</strain>
    </source>
</reference>
<dbReference type="GO" id="GO:0051016">
    <property type="term" value="P:barbed-end actin filament capping"/>
    <property type="evidence" value="ECO:0007669"/>
    <property type="project" value="UniProtKB-UniRule"/>
</dbReference>
<dbReference type="PANTHER" id="PTHR10653:SF0">
    <property type="entry name" value="F-ACTIN-CAPPING PROTEIN SUBUNIT ALPHA"/>
    <property type="match status" value="1"/>
</dbReference>
<protein>
    <recommendedName>
        <fullName evidence="4">F-actin-capping protein subunit alpha</fullName>
    </recommendedName>
</protein>
<evidence type="ECO:0000313" key="5">
    <source>
        <dbReference type="EMBL" id="KAJ0398489.1"/>
    </source>
</evidence>
<dbReference type="PRINTS" id="PR00191">
    <property type="entry name" value="FACTINCAPA"/>
</dbReference>
<keyword evidence="3 4" id="KW-0009">Actin-binding</keyword>
<accession>A0AAD5LZ37</accession>
<dbReference type="Proteomes" id="UP001209570">
    <property type="component" value="Unassembled WGS sequence"/>
</dbReference>
<dbReference type="InterPro" id="IPR042276">
    <property type="entry name" value="CapZ_alpha/beta_2"/>
</dbReference>
<dbReference type="PANTHER" id="PTHR10653">
    <property type="entry name" value="F-ACTIN-CAPPING PROTEIN SUBUNIT ALPHA"/>
    <property type="match status" value="1"/>
</dbReference>
<dbReference type="GO" id="GO:0030036">
    <property type="term" value="P:actin cytoskeleton organization"/>
    <property type="evidence" value="ECO:0007669"/>
    <property type="project" value="TreeGrafter"/>
</dbReference>
<dbReference type="InterPro" id="IPR002189">
    <property type="entry name" value="CapZ_alpha"/>
</dbReference>
<gene>
    <name evidence="5" type="ORF">P43SY_006647</name>
</gene>
<organism evidence="5 6">
    <name type="scientific">Pythium insidiosum</name>
    <name type="common">Pythiosis disease agent</name>
    <dbReference type="NCBI Taxonomy" id="114742"/>
    <lineage>
        <taxon>Eukaryota</taxon>
        <taxon>Sar</taxon>
        <taxon>Stramenopiles</taxon>
        <taxon>Oomycota</taxon>
        <taxon>Peronosporomycetes</taxon>
        <taxon>Pythiales</taxon>
        <taxon>Pythiaceae</taxon>
        <taxon>Pythium</taxon>
    </lineage>
</organism>
<comment type="subunit">
    <text evidence="4">Heterodimer of an alpha and a beta subunit.</text>
</comment>
<evidence type="ECO:0000256" key="2">
    <source>
        <dbReference type="ARBA" id="ARBA00022467"/>
    </source>
</evidence>
<dbReference type="InterPro" id="IPR042489">
    <property type="entry name" value="CapZ_alpha_1"/>
</dbReference>
<dbReference type="InterPro" id="IPR037282">
    <property type="entry name" value="CapZ_alpha/beta"/>
</dbReference>
<dbReference type="EMBL" id="JAKCXM010000214">
    <property type="protein sequence ID" value="KAJ0398489.1"/>
    <property type="molecule type" value="Genomic_DNA"/>
</dbReference>
<sequence>MDEWQYEEASDEEKLRIAQHFLLSSPPGEAHEVLRDVARLVPAHVLTDAALQGALHSYNVRNMLPVAVPDGDYKMLICDDAQVDATHFADMTARRVRGFDHVKQQLIAGDVAELPAAWTSSSFEAERLLVEKALQSYLQYEYMHQGTAAVFVKDSSIVVNLCTERVNLRNFWSGRWRSRWVVDVAANPPRVRGTVELHVHYFENGNLQLHCKKEISGEENGRVNVDRPNGLGDAVVRVIKDAEDLVQSQLEDMYINMSQETFKEMRRVMPVTQTKMEWSLHAHRTAKDLSRK</sequence>
<evidence type="ECO:0000313" key="6">
    <source>
        <dbReference type="Proteomes" id="UP001209570"/>
    </source>
</evidence>
<comment type="similarity">
    <text evidence="1 4">Belongs to the F-actin-capping protein alpha subunit family.</text>
</comment>
<comment type="caution">
    <text evidence="5">The sequence shown here is derived from an EMBL/GenBank/DDBJ whole genome shotgun (WGS) entry which is preliminary data.</text>
</comment>
<dbReference type="AlphaFoldDB" id="A0AAD5LZ37"/>
<dbReference type="GO" id="GO:0008290">
    <property type="term" value="C:F-actin capping protein complex"/>
    <property type="evidence" value="ECO:0007669"/>
    <property type="project" value="UniProtKB-UniRule"/>
</dbReference>
<dbReference type="Gene3D" id="3.90.1150.210">
    <property type="entry name" value="F-actin capping protein, beta subunit"/>
    <property type="match status" value="1"/>
</dbReference>
<dbReference type="Pfam" id="PF01267">
    <property type="entry name" value="F-actin_cap_A"/>
    <property type="match status" value="1"/>
</dbReference>
<keyword evidence="6" id="KW-1185">Reference proteome</keyword>
<evidence type="ECO:0000256" key="3">
    <source>
        <dbReference type="ARBA" id="ARBA00023203"/>
    </source>
</evidence>
<dbReference type="SUPFAM" id="SSF90096">
    <property type="entry name" value="Subunits of heterodimeric actin filament capping protein Capz"/>
    <property type="match status" value="1"/>
</dbReference>
<evidence type="ECO:0000256" key="1">
    <source>
        <dbReference type="ARBA" id="ARBA00010479"/>
    </source>
</evidence>
<proteinExistence type="inferred from homology"/>
<dbReference type="FunFam" id="3.90.1150.210:FF:000003">
    <property type="entry name" value="F-actin-capping protein subunit alpha"/>
    <property type="match status" value="1"/>
</dbReference>